<organism evidence="2 3">
    <name type="scientific">Echinococcus multilocularis</name>
    <name type="common">Fox tapeworm</name>
    <dbReference type="NCBI Taxonomy" id="6211"/>
    <lineage>
        <taxon>Eukaryota</taxon>
        <taxon>Metazoa</taxon>
        <taxon>Spiralia</taxon>
        <taxon>Lophotrochozoa</taxon>
        <taxon>Platyhelminthes</taxon>
        <taxon>Cestoda</taxon>
        <taxon>Eucestoda</taxon>
        <taxon>Cyclophyllidea</taxon>
        <taxon>Taeniidae</taxon>
        <taxon>Echinococcus</taxon>
    </lineage>
</organism>
<dbReference type="EMBL" id="LN901640">
    <property type="protein sequence ID" value="CDI96575.1"/>
    <property type="molecule type" value="Genomic_DNA"/>
</dbReference>
<feature type="region of interest" description="Disordered" evidence="1">
    <location>
        <begin position="37"/>
        <end position="66"/>
    </location>
</feature>
<accession>A0A087VWJ7</accession>
<reference evidence="2" key="1">
    <citation type="journal article" date="2013" name="Nature">
        <title>The genomes of four tapeworm species reveal adaptations to parasitism.</title>
        <authorList>
            <person name="Tsai I.J."/>
            <person name="Zarowiecki M."/>
            <person name="Holroyd N."/>
            <person name="Garciarrubio A."/>
            <person name="Sanchez-Flores A."/>
            <person name="Brooks K.L."/>
            <person name="Tracey A."/>
            <person name="Bobes R.J."/>
            <person name="Fragoso G."/>
            <person name="Sciutto E."/>
            <person name="Aslett M."/>
            <person name="Beasley H."/>
            <person name="Bennett H.M."/>
            <person name="Cai J."/>
            <person name="Camicia F."/>
            <person name="Clark R."/>
            <person name="Cucher M."/>
            <person name="De Silva N."/>
            <person name="Day T.A."/>
            <person name="Deplazes P."/>
            <person name="Estrada K."/>
            <person name="Fernandez C."/>
            <person name="Holland P.W."/>
            <person name="Hou J."/>
            <person name="Hu S."/>
            <person name="Huckvale T."/>
            <person name="Hung S.S."/>
            <person name="Kamenetzky L."/>
            <person name="Keane J.A."/>
            <person name="Kiss F."/>
            <person name="Koziol U."/>
            <person name="Lambert O."/>
            <person name="Liu K."/>
            <person name="Luo X."/>
            <person name="Luo Y."/>
            <person name="Macchiaroli N."/>
            <person name="Nichol S."/>
            <person name="Paps J."/>
            <person name="Parkinson J."/>
            <person name="Pouchkina-Stantcheva N."/>
            <person name="Riddiford N."/>
            <person name="Rosenzvit M."/>
            <person name="Salinas G."/>
            <person name="Wasmuth J.D."/>
            <person name="Zamanian M."/>
            <person name="Zheng Y."/>
            <person name="Cai X."/>
            <person name="Soberon X."/>
            <person name="Olson P.D."/>
            <person name="Laclette J.P."/>
            <person name="Brehm K."/>
            <person name="Berriman M."/>
            <person name="Garciarrubio A."/>
            <person name="Bobes R.J."/>
            <person name="Fragoso G."/>
            <person name="Sanchez-Flores A."/>
            <person name="Estrada K."/>
            <person name="Cevallos M.A."/>
            <person name="Morett E."/>
            <person name="Gonzalez V."/>
            <person name="Portillo T."/>
            <person name="Ochoa-Leyva A."/>
            <person name="Jose M.V."/>
            <person name="Sciutto E."/>
            <person name="Landa A."/>
            <person name="Jimenez L."/>
            <person name="Valdes V."/>
            <person name="Carrero J.C."/>
            <person name="Larralde C."/>
            <person name="Morales-Montor J."/>
            <person name="Limon-Lason J."/>
            <person name="Soberon X."/>
            <person name="Laclette J.P."/>
        </authorList>
    </citation>
    <scope>NUCLEOTIDE SEQUENCE [LARGE SCALE GENOMIC DNA]</scope>
</reference>
<protein>
    <submittedName>
        <fullName evidence="2">Expressed protein</fullName>
    </submittedName>
</protein>
<evidence type="ECO:0000313" key="2">
    <source>
        <dbReference type="EMBL" id="CDI96575.1"/>
    </source>
</evidence>
<dbReference type="Proteomes" id="UP000017246">
    <property type="component" value="Unassembled WGS sequence"/>
</dbReference>
<feature type="compositionally biased region" description="Basic residues" evidence="1">
    <location>
        <begin position="52"/>
        <end position="65"/>
    </location>
</feature>
<keyword evidence="3" id="KW-1185">Reference proteome</keyword>
<gene>
    <name evidence="2" type="ORF">EmuJ_000019100</name>
</gene>
<sequence>MRRFISVVLHSPQCHGQRVALNHVSLQAFCPLPFPPSLRHHHHHQQQQQQQHHQHHHHQHHHHTLIHFSHSPTLTLSLSPSPHFTTKLQMSHVSASVALHCSIDRRFSVLLSMRRTHSRNAPTSPFHSPQSPPPTLLLPSAPHPSIPPLFPSSPPSFLPSLLPSFPPSSIHSFIHSFIDSFTPTPTPPSLICSPSPTHTHTLSLSLSLSLSNCLGLNTPATLRLSSHHV</sequence>
<dbReference type="AlphaFoldDB" id="A0A087VWJ7"/>
<name>A0A087VWJ7_ECHMU</name>
<proteinExistence type="predicted"/>
<reference evidence="2" key="2">
    <citation type="submission" date="2015-11" db="EMBL/GenBank/DDBJ databases">
        <authorList>
            <person name="Zhang Y."/>
            <person name="Guo Z."/>
        </authorList>
    </citation>
    <scope>NUCLEOTIDE SEQUENCE</scope>
</reference>
<evidence type="ECO:0000313" key="3">
    <source>
        <dbReference type="Proteomes" id="UP000017246"/>
    </source>
</evidence>
<evidence type="ECO:0000256" key="1">
    <source>
        <dbReference type="SAM" id="MobiDB-lite"/>
    </source>
</evidence>